<gene>
    <name evidence="2" type="ORF">BU14_0455s0001</name>
</gene>
<dbReference type="Proteomes" id="UP000218209">
    <property type="component" value="Unassembled WGS sequence"/>
</dbReference>
<keyword evidence="3" id="KW-1185">Reference proteome</keyword>
<feature type="compositionally biased region" description="Basic and acidic residues" evidence="1">
    <location>
        <begin position="110"/>
        <end position="129"/>
    </location>
</feature>
<organism evidence="2 3">
    <name type="scientific">Porphyra umbilicalis</name>
    <name type="common">Purple laver</name>
    <name type="synonym">Red alga</name>
    <dbReference type="NCBI Taxonomy" id="2786"/>
    <lineage>
        <taxon>Eukaryota</taxon>
        <taxon>Rhodophyta</taxon>
        <taxon>Bangiophyceae</taxon>
        <taxon>Bangiales</taxon>
        <taxon>Bangiaceae</taxon>
        <taxon>Porphyra</taxon>
    </lineage>
</organism>
<evidence type="ECO:0000256" key="1">
    <source>
        <dbReference type="SAM" id="MobiDB-lite"/>
    </source>
</evidence>
<dbReference type="AlphaFoldDB" id="A0A1X6NUG8"/>
<reference evidence="2 3" key="1">
    <citation type="submission" date="2017-03" db="EMBL/GenBank/DDBJ databases">
        <title>WGS assembly of Porphyra umbilicalis.</title>
        <authorList>
            <person name="Brawley S.H."/>
            <person name="Blouin N.A."/>
            <person name="Ficko-Blean E."/>
            <person name="Wheeler G.L."/>
            <person name="Lohr M."/>
            <person name="Goodson H.V."/>
            <person name="Jenkins J.W."/>
            <person name="Blaby-Haas C.E."/>
            <person name="Helliwell K.E."/>
            <person name="Chan C."/>
            <person name="Marriage T."/>
            <person name="Bhattacharya D."/>
            <person name="Klein A.S."/>
            <person name="Badis Y."/>
            <person name="Brodie J."/>
            <person name="Cao Y."/>
            <person name="Collen J."/>
            <person name="Dittami S.M."/>
            <person name="Gachon C.M."/>
            <person name="Green B.R."/>
            <person name="Karpowicz S."/>
            <person name="Kim J.W."/>
            <person name="Kudahl U."/>
            <person name="Lin S."/>
            <person name="Michel G."/>
            <person name="Mittag M."/>
            <person name="Olson B.J."/>
            <person name="Pangilinan J."/>
            <person name="Peng Y."/>
            <person name="Qiu H."/>
            <person name="Shu S."/>
            <person name="Singer J.T."/>
            <person name="Smith A.G."/>
            <person name="Sprecher B.N."/>
            <person name="Wagner V."/>
            <person name="Wang W."/>
            <person name="Wang Z.-Y."/>
            <person name="Yan J."/>
            <person name="Yarish C."/>
            <person name="Zoeuner-Riek S."/>
            <person name="Zhuang Y."/>
            <person name="Zou Y."/>
            <person name="Lindquist E.A."/>
            <person name="Grimwood J."/>
            <person name="Barry K."/>
            <person name="Rokhsar D.S."/>
            <person name="Schmutz J."/>
            <person name="Stiller J.W."/>
            <person name="Grossman A.R."/>
            <person name="Prochnik S.E."/>
        </authorList>
    </citation>
    <scope>NUCLEOTIDE SEQUENCE [LARGE SCALE GENOMIC DNA]</scope>
    <source>
        <strain evidence="2">4086291</strain>
    </source>
</reference>
<feature type="region of interest" description="Disordered" evidence="1">
    <location>
        <begin position="110"/>
        <end position="130"/>
    </location>
</feature>
<protein>
    <submittedName>
        <fullName evidence="2">Uncharacterized protein</fullName>
    </submittedName>
</protein>
<sequence>MRRVLYCSSIACTSTLRRCGACRSFGQQLPRCPLFVKCEVQCGRASPSCPQCAVSCAKCGAKANSEDALVEAVQYGTPDRFVFPQLEEEAMHYRMMQKAPPSALARREVDQAGRKRLAETSSHSGERLTSHLRQSALVDELGSGGVADMAPVRMSPGVAAALEDEARRTAGRGPQSPPRGP</sequence>
<dbReference type="EMBL" id="KV919075">
    <property type="protein sequence ID" value="OSX72232.1"/>
    <property type="molecule type" value="Genomic_DNA"/>
</dbReference>
<feature type="region of interest" description="Disordered" evidence="1">
    <location>
        <begin position="156"/>
        <end position="181"/>
    </location>
</feature>
<evidence type="ECO:0000313" key="3">
    <source>
        <dbReference type="Proteomes" id="UP000218209"/>
    </source>
</evidence>
<proteinExistence type="predicted"/>
<name>A0A1X6NUG8_PORUM</name>
<evidence type="ECO:0000313" key="2">
    <source>
        <dbReference type="EMBL" id="OSX72232.1"/>
    </source>
</evidence>
<accession>A0A1X6NUG8</accession>